<keyword evidence="15" id="KW-1185">Reference proteome</keyword>
<dbReference type="PANTHER" id="PTHR45436:SF15">
    <property type="entry name" value="SENSOR HISTIDINE KINASE CUSS"/>
    <property type="match status" value="1"/>
</dbReference>
<dbReference type="GO" id="GO:0000155">
    <property type="term" value="F:phosphorelay sensor kinase activity"/>
    <property type="evidence" value="ECO:0007669"/>
    <property type="project" value="InterPro"/>
</dbReference>
<feature type="transmembrane region" description="Helical" evidence="11">
    <location>
        <begin position="146"/>
        <end position="166"/>
    </location>
</feature>
<keyword evidence="5" id="KW-0808">Transferase</keyword>
<dbReference type="InterPro" id="IPR003594">
    <property type="entry name" value="HATPase_dom"/>
</dbReference>
<dbReference type="PROSITE" id="PS50885">
    <property type="entry name" value="HAMP"/>
    <property type="match status" value="1"/>
</dbReference>
<keyword evidence="7 14" id="KW-0418">Kinase</keyword>
<name>A0A7V7KXV7_9GAMM</name>
<keyword evidence="9" id="KW-0902">Two-component regulatory system</keyword>
<dbReference type="SMART" id="SM00388">
    <property type="entry name" value="HisKA"/>
    <property type="match status" value="1"/>
</dbReference>
<keyword evidence="4" id="KW-0597">Phosphoprotein</keyword>
<dbReference type="Pfam" id="PF00512">
    <property type="entry name" value="HisKA"/>
    <property type="match status" value="1"/>
</dbReference>
<dbReference type="InterPro" id="IPR050428">
    <property type="entry name" value="TCS_sensor_his_kinase"/>
</dbReference>
<dbReference type="PRINTS" id="PR00344">
    <property type="entry name" value="BCTRLSENSOR"/>
</dbReference>
<feature type="domain" description="Histidine kinase" evidence="12">
    <location>
        <begin position="231"/>
        <end position="439"/>
    </location>
</feature>
<feature type="domain" description="HAMP" evidence="13">
    <location>
        <begin position="168"/>
        <end position="223"/>
    </location>
</feature>
<evidence type="ECO:0000259" key="13">
    <source>
        <dbReference type="PROSITE" id="PS50885"/>
    </source>
</evidence>
<dbReference type="GO" id="GO:0005886">
    <property type="term" value="C:plasma membrane"/>
    <property type="evidence" value="ECO:0007669"/>
    <property type="project" value="TreeGrafter"/>
</dbReference>
<dbReference type="EC" id="2.7.13.3" evidence="3"/>
<sequence>MRLFWKVFAILWLATLMVGGSGFLVSRALQQDWLLLQFHPQLKDFAEELVTRYETDGPSAAQRWLDAQRDEYRLRAQLFDTEGQSLLPGTLPRRPIFQQSTPPNVESREIWHGRLFQLDWLSAQGDYHLSLFVPRDELFNWRRTPVALILNIFLAMALLGIISLLLSRYLTGPLRQLGLASQSLAKGRFEAEKLERIGRRSDEIGDLSRHFSHMAQRVQDLLDSQRQLMRDISHELRSPLARLRVGLALGSKQGAATEDPLWSRLDRECTRLDLLIEDILTLSRQDIQDHPPCQFALDTLVAEVIEDNQFVADTQEFELVGSTLITLEGWPEQLRSALDNLLRNALRFSPAHGVIRVSLATSRGQCQISVEDQGPGVDDQWLPRLGEPFLRLPGQTGASGHGLGLAIARRAIAMHGGSLTFSLSTMGGLKALIQLPGQT</sequence>
<dbReference type="PANTHER" id="PTHR45436">
    <property type="entry name" value="SENSOR HISTIDINE KINASE YKOH"/>
    <property type="match status" value="1"/>
</dbReference>
<evidence type="ECO:0000256" key="3">
    <source>
        <dbReference type="ARBA" id="ARBA00012438"/>
    </source>
</evidence>
<comment type="caution">
    <text evidence="14">The sequence shown here is derived from an EMBL/GenBank/DDBJ whole genome shotgun (WGS) entry which is preliminary data.</text>
</comment>
<dbReference type="Gene3D" id="1.10.8.500">
    <property type="entry name" value="HAMP domain in histidine kinase"/>
    <property type="match status" value="1"/>
</dbReference>
<dbReference type="InterPro" id="IPR003660">
    <property type="entry name" value="HAMP_dom"/>
</dbReference>
<evidence type="ECO:0000256" key="6">
    <source>
        <dbReference type="ARBA" id="ARBA00022692"/>
    </source>
</evidence>
<keyword evidence="10 11" id="KW-0472">Membrane</keyword>
<dbReference type="SUPFAM" id="SSF158472">
    <property type="entry name" value="HAMP domain-like"/>
    <property type="match status" value="1"/>
</dbReference>
<evidence type="ECO:0000256" key="10">
    <source>
        <dbReference type="ARBA" id="ARBA00023136"/>
    </source>
</evidence>
<protein>
    <recommendedName>
        <fullName evidence="3">histidine kinase</fullName>
        <ecNumber evidence="3">2.7.13.3</ecNumber>
    </recommendedName>
</protein>
<evidence type="ECO:0000256" key="1">
    <source>
        <dbReference type="ARBA" id="ARBA00000085"/>
    </source>
</evidence>
<evidence type="ECO:0000313" key="14">
    <source>
        <dbReference type="EMBL" id="KAA0696057.1"/>
    </source>
</evidence>
<dbReference type="CDD" id="cd00082">
    <property type="entry name" value="HisKA"/>
    <property type="match status" value="1"/>
</dbReference>
<dbReference type="SMART" id="SM00387">
    <property type="entry name" value="HATPase_c"/>
    <property type="match status" value="1"/>
</dbReference>
<evidence type="ECO:0000256" key="8">
    <source>
        <dbReference type="ARBA" id="ARBA00022989"/>
    </source>
</evidence>
<dbReference type="Proteomes" id="UP000463138">
    <property type="component" value="Unassembled WGS sequence"/>
</dbReference>
<dbReference type="InterPro" id="IPR003661">
    <property type="entry name" value="HisK_dim/P_dom"/>
</dbReference>
<dbReference type="InterPro" id="IPR005467">
    <property type="entry name" value="His_kinase_dom"/>
</dbReference>
<dbReference type="SUPFAM" id="SSF47384">
    <property type="entry name" value="Homodimeric domain of signal transducing histidine kinase"/>
    <property type="match status" value="1"/>
</dbReference>
<organism evidence="14 15">
    <name type="scientific">Halopseudomonas laoshanensis</name>
    <dbReference type="NCBI Taxonomy" id="2268758"/>
    <lineage>
        <taxon>Bacteria</taxon>
        <taxon>Pseudomonadati</taxon>
        <taxon>Pseudomonadota</taxon>
        <taxon>Gammaproteobacteria</taxon>
        <taxon>Pseudomonadales</taxon>
        <taxon>Pseudomonadaceae</taxon>
        <taxon>Halopseudomonas</taxon>
    </lineage>
</organism>
<dbReference type="RefSeq" id="WP_149331046.1">
    <property type="nucleotide sequence ID" value="NZ_QOVF01000001.1"/>
</dbReference>
<dbReference type="PROSITE" id="PS50109">
    <property type="entry name" value="HIS_KIN"/>
    <property type="match status" value="1"/>
</dbReference>
<evidence type="ECO:0000256" key="9">
    <source>
        <dbReference type="ARBA" id="ARBA00023012"/>
    </source>
</evidence>
<dbReference type="Pfam" id="PF00672">
    <property type="entry name" value="HAMP"/>
    <property type="match status" value="1"/>
</dbReference>
<comment type="catalytic activity">
    <reaction evidence="1">
        <text>ATP + protein L-histidine = ADP + protein N-phospho-L-histidine.</text>
        <dbReference type="EC" id="2.7.13.3"/>
    </reaction>
</comment>
<evidence type="ECO:0000313" key="15">
    <source>
        <dbReference type="Proteomes" id="UP000463138"/>
    </source>
</evidence>
<evidence type="ECO:0000259" key="12">
    <source>
        <dbReference type="PROSITE" id="PS50109"/>
    </source>
</evidence>
<dbReference type="SUPFAM" id="SSF55874">
    <property type="entry name" value="ATPase domain of HSP90 chaperone/DNA topoisomerase II/histidine kinase"/>
    <property type="match status" value="1"/>
</dbReference>
<proteinExistence type="predicted"/>
<dbReference type="SMART" id="SM00304">
    <property type="entry name" value="HAMP"/>
    <property type="match status" value="1"/>
</dbReference>
<evidence type="ECO:0000256" key="11">
    <source>
        <dbReference type="SAM" id="Phobius"/>
    </source>
</evidence>
<evidence type="ECO:0000256" key="2">
    <source>
        <dbReference type="ARBA" id="ARBA00004141"/>
    </source>
</evidence>
<dbReference type="EMBL" id="QOVF01000001">
    <property type="protein sequence ID" value="KAA0696057.1"/>
    <property type="molecule type" value="Genomic_DNA"/>
</dbReference>
<dbReference type="InterPro" id="IPR004358">
    <property type="entry name" value="Sig_transdc_His_kin-like_C"/>
</dbReference>
<dbReference type="Pfam" id="PF02518">
    <property type="entry name" value="HATPase_c"/>
    <property type="match status" value="1"/>
</dbReference>
<dbReference type="OrthoDB" id="9804645at2"/>
<dbReference type="Gene3D" id="1.10.287.130">
    <property type="match status" value="1"/>
</dbReference>
<gene>
    <name evidence="14" type="ORF">DT594_01440</name>
</gene>
<comment type="subcellular location">
    <subcellularLocation>
        <location evidence="2">Membrane</location>
        <topology evidence="2">Multi-pass membrane protein</topology>
    </subcellularLocation>
</comment>
<accession>A0A7V7KXV7</accession>
<dbReference type="CDD" id="cd06225">
    <property type="entry name" value="HAMP"/>
    <property type="match status" value="1"/>
</dbReference>
<keyword evidence="8 11" id="KW-1133">Transmembrane helix</keyword>
<reference evidence="14 15" key="1">
    <citation type="submission" date="2018-07" db="EMBL/GenBank/DDBJ databases">
        <title>Pseudomonas laoshanensis sp. nov., isolated from soil.</title>
        <authorList>
            <person name="Sun J."/>
            <person name="Yu L."/>
            <person name="Wang M."/>
            <person name="Zhang C."/>
        </authorList>
    </citation>
    <scope>NUCLEOTIDE SEQUENCE [LARGE SCALE GENOMIC DNA]</scope>
    <source>
        <strain evidence="14 15">Y22</strain>
    </source>
</reference>
<dbReference type="CDD" id="cd00075">
    <property type="entry name" value="HATPase"/>
    <property type="match status" value="1"/>
</dbReference>
<dbReference type="AlphaFoldDB" id="A0A7V7KXV7"/>
<evidence type="ECO:0000256" key="7">
    <source>
        <dbReference type="ARBA" id="ARBA00022777"/>
    </source>
</evidence>
<keyword evidence="6 11" id="KW-0812">Transmembrane</keyword>
<evidence type="ECO:0000256" key="4">
    <source>
        <dbReference type="ARBA" id="ARBA00022553"/>
    </source>
</evidence>
<dbReference type="InterPro" id="IPR036097">
    <property type="entry name" value="HisK_dim/P_sf"/>
</dbReference>
<dbReference type="Gene3D" id="3.30.565.10">
    <property type="entry name" value="Histidine kinase-like ATPase, C-terminal domain"/>
    <property type="match status" value="1"/>
</dbReference>
<evidence type="ECO:0000256" key="5">
    <source>
        <dbReference type="ARBA" id="ARBA00022679"/>
    </source>
</evidence>
<dbReference type="InterPro" id="IPR036890">
    <property type="entry name" value="HATPase_C_sf"/>
</dbReference>